<dbReference type="InterPro" id="IPR036236">
    <property type="entry name" value="Znf_C2H2_sf"/>
</dbReference>
<evidence type="ECO:0000313" key="2">
    <source>
        <dbReference type="EMBL" id="TKV96801.1"/>
    </source>
</evidence>
<dbReference type="GO" id="GO:0006357">
    <property type="term" value="P:regulation of transcription by RNA polymerase II"/>
    <property type="evidence" value="ECO:0007669"/>
    <property type="project" value="TreeGrafter"/>
</dbReference>
<organism evidence="2 3">
    <name type="scientific">Setaria viridis</name>
    <name type="common">Green bristlegrass</name>
    <name type="synonym">Setaria italica subsp. viridis</name>
    <dbReference type="NCBI Taxonomy" id="4556"/>
    <lineage>
        <taxon>Eukaryota</taxon>
        <taxon>Viridiplantae</taxon>
        <taxon>Streptophyta</taxon>
        <taxon>Embryophyta</taxon>
        <taxon>Tracheophyta</taxon>
        <taxon>Spermatophyta</taxon>
        <taxon>Magnoliopsida</taxon>
        <taxon>Liliopsida</taxon>
        <taxon>Poales</taxon>
        <taxon>Poaceae</taxon>
        <taxon>PACMAD clade</taxon>
        <taxon>Panicoideae</taxon>
        <taxon>Panicodae</taxon>
        <taxon>Paniceae</taxon>
        <taxon>Cenchrinae</taxon>
        <taxon>Setaria</taxon>
    </lineage>
</organism>
<evidence type="ECO:0008006" key="4">
    <source>
        <dbReference type="Google" id="ProtNLM"/>
    </source>
</evidence>
<dbReference type="Proteomes" id="UP000298652">
    <property type="component" value="Chromosome 9"/>
</dbReference>
<dbReference type="SUPFAM" id="SSF57667">
    <property type="entry name" value="beta-beta-alpha zinc fingers"/>
    <property type="match status" value="1"/>
</dbReference>
<keyword evidence="3" id="KW-1185">Reference proteome</keyword>
<sequence>MADYPTCYNDELRLMGETGDDESDLEADPRELVNISVPDANGQPGGGDLQPPAASVGGETGTGMESTGSKRSRSCTSKVWDDFETLYKVKSGKRVRTGARCVHCKKLYYGISSSGTGHFHRHLPRYLVLQGATRMAQSQLKYNPDGSLHL</sequence>
<reference evidence="2" key="1">
    <citation type="submission" date="2019-03" db="EMBL/GenBank/DDBJ databases">
        <title>WGS assembly of Setaria viridis.</title>
        <authorList>
            <person name="Huang P."/>
            <person name="Jenkins J."/>
            <person name="Grimwood J."/>
            <person name="Barry K."/>
            <person name="Healey A."/>
            <person name="Mamidi S."/>
            <person name="Sreedasyam A."/>
            <person name="Shu S."/>
            <person name="Feldman M."/>
            <person name="Wu J."/>
            <person name="Yu Y."/>
            <person name="Chen C."/>
            <person name="Johnson J."/>
            <person name="Rokhsar D."/>
            <person name="Baxter I."/>
            <person name="Schmutz J."/>
            <person name="Brutnell T."/>
            <person name="Kellogg E."/>
        </authorList>
    </citation>
    <scope>NUCLEOTIDE SEQUENCE [LARGE SCALE GENOMIC DNA]</scope>
</reference>
<dbReference type="Gramene" id="TKV96801">
    <property type="protein sequence ID" value="TKV96801"/>
    <property type="gene ID" value="SEVIR_9G452850v2"/>
</dbReference>
<proteinExistence type="predicted"/>
<dbReference type="SMART" id="SM00614">
    <property type="entry name" value="ZnF_BED"/>
    <property type="match status" value="1"/>
</dbReference>
<dbReference type="EMBL" id="CM016560">
    <property type="protein sequence ID" value="TKV96801.1"/>
    <property type="molecule type" value="Genomic_DNA"/>
</dbReference>
<gene>
    <name evidence="2" type="ORF">SEVIR_9G452850v2</name>
</gene>
<accession>A0A4U6T6K0</accession>
<dbReference type="AlphaFoldDB" id="A0A4U6T6K0"/>
<evidence type="ECO:0000256" key="1">
    <source>
        <dbReference type="SAM" id="MobiDB-lite"/>
    </source>
</evidence>
<dbReference type="GO" id="GO:1990837">
    <property type="term" value="F:sequence-specific double-stranded DNA binding"/>
    <property type="evidence" value="ECO:0007669"/>
    <property type="project" value="TreeGrafter"/>
</dbReference>
<name>A0A4U6T6K0_SETVI</name>
<evidence type="ECO:0000313" key="3">
    <source>
        <dbReference type="Proteomes" id="UP000298652"/>
    </source>
</evidence>
<protein>
    <recommendedName>
        <fullName evidence="4">BED-type domain-containing protein</fullName>
    </recommendedName>
</protein>
<dbReference type="GO" id="GO:0005634">
    <property type="term" value="C:nucleus"/>
    <property type="evidence" value="ECO:0007669"/>
    <property type="project" value="TreeGrafter"/>
</dbReference>
<dbReference type="PANTHER" id="PTHR34396:SF25">
    <property type="entry name" value="BOUNDARY ELEMENT ASSOCIATED FACTOR"/>
    <property type="match status" value="1"/>
</dbReference>
<dbReference type="InterPro" id="IPR053031">
    <property type="entry name" value="Cuticle_assoc_protein"/>
</dbReference>
<feature type="region of interest" description="Disordered" evidence="1">
    <location>
        <begin position="1"/>
        <end position="73"/>
    </location>
</feature>
<dbReference type="PANTHER" id="PTHR34396">
    <property type="entry name" value="OS03G0264950 PROTEIN-RELATED"/>
    <property type="match status" value="1"/>
</dbReference>